<evidence type="ECO:0000313" key="4">
    <source>
        <dbReference type="Proteomes" id="UP001178507"/>
    </source>
</evidence>
<dbReference type="SUPFAM" id="SSF47616">
    <property type="entry name" value="GST C-terminal domain-like"/>
    <property type="match status" value="1"/>
</dbReference>
<dbReference type="InterPro" id="IPR004046">
    <property type="entry name" value="GST_C"/>
</dbReference>
<evidence type="ECO:0000313" key="3">
    <source>
        <dbReference type="EMBL" id="CAJ1395887.1"/>
    </source>
</evidence>
<dbReference type="Gene3D" id="3.40.30.10">
    <property type="entry name" value="Glutaredoxin"/>
    <property type="match status" value="1"/>
</dbReference>
<dbReference type="AlphaFoldDB" id="A0AA36N6B7"/>
<gene>
    <name evidence="3" type="ORF">EVOR1521_LOCUS20216</name>
</gene>
<evidence type="ECO:0000259" key="2">
    <source>
        <dbReference type="PROSITE" id="PS50405"/>
    </source>
</evidence>
<evidence type="ECO:0008006" key="5">
    <source>
        <dbReference type="Google" id="ProtNLM"/>
    </source>
</evidence>
<comment type="caution">
    <text evidence="3">The sequence shown here is derived from an EMBL/GenBank/DDBJ whole genome shotgun (WGS) entry which is preliminary data.</text>
</comment>
<dbReference type="GO" id="GO:0006749">
    <property type="term" value="P:glutathione metabolic process"/>
    <property type="evidence" value="ECO:0007669"/>
    <property type="project" value="TreeGrafter"/>
</dbReference>
<reference evidence="3" key="1">
    <citation type="submission" date="2023-08" db="EMBL/GenBank/DDBJ databases">
        <authorList>
            <person name="Chen Y."/>
            <person name="Shah S."/>
            <person name="Dougan E. K."/>
            <person name="Thang M."/>
            <person name="Chan C."/>
        </authorList>
    </citation>
    <scope>NUCLEOTIDE SEQUENCE</scope>
</reference>
<dbReference type="GO" id="GO:0004364">
    <property type="term" value="F:glutathione transferase activity"/>
    <property type="evidence" value="ECO:0007669"/>
    <property type="project" value="TreeGrafter"/>
</dbReference>
<organism evidence="3 4">
    <name type="scientific">Effrenium voratum</name>
    <dbReference type="NCBI Taxonomy" id="2562239"/>
    <lineage>
        <taxon>Eukaryota</taxon>
        <taxon>Sar</taxon>
        <taxon>Alveolata</taxon>
        <taxon>Dinophyceae</taxon>
        <taxon>Suessiales</taxon>
        <taxon>Symbiodiniaceae</taxon>
        <taxon>Effrenium</taxon>
    </lineage>
</organism>
<sequence>MSKRMASQPSLKLYYFNITGKGEAIRLFCAYAGLELEDYRFADREEFTALKADGTLPYGQVPLLEVDKTTRIPQSAAILRYLAKIAGGDLYPSDPIQAARVDAALDQEADAFVGPTVASYTVRFGIELSDSQVDKAAALLSAEVMPRHFASIEAQLKASSSGWIADTKCPSPADFVWACRFGDYLPTKDRLFTPELRDLEAFPACRAFVKRFYELPQVAEYYKRKEG</sequence>
<proteinExistence type="predicted"/>
<accession>A0AA36N6B7</accession>
<protein>
    <recommendedName>
        <fullName evidence="5">Glutathione S-transferase</fullName>
    </recommendedName>
</protein>
<name>A0AA36N6B7_9DINO</name>
<dbReference type="InterPro" id="IPR036282">
    <property type="entry name" value="Glutathione-S-Trfase_C_sf"/>
</dbReference>
<dbReference type="PROSITE" id="PS50405">
    <property type="entry name" value="GST_CTER"/>
    <property type="match status" value="1"/>
</dbReference>
<dbReference type="InterPro" id="IPR004045">
    <property type="entry name" value="Glutathione_S-Trfase_N"/>
</dbReference>
<feature type="domain" description="GST N-terminal" evidence="1">
    <location>
        <begin position="9"/>
        <end position="90"/>
    </location>
</feature>
<dbReference type="CDD" id="cd03039">
    <property type="entry name" value="GST_N_Sigma_like"/>
    <property type="match status" value="1"/>
</dbReference>
<dbReference type="PANTHER" id="PTHR11571">
    <property type="entry name" value="GLUTATHIONE S-TRANSFERASE"/>
    <property type="match status" value="1"/>
</dbReference>
<dbReference type="SFLD" id="SFLDS00019">
    <property type="entry name" value="Glutathione_Transferase_(cytos"/>
    <property type="match status" value="1"/>
</dbReference>
<evidence type="ECO:0000259" key="1">
    <source>
        <dbReference type="PROSITE" id="PS50404"/>
    </source>
</evidence>
<dbReference type="Pfam" id="PF02798">
    <property type="entry name" value="GST_N"/>
    <property type="match status" value="1"/>
</dbReference>
<keyword evidence="4" id="KW-1185">Reference proteome</keyword>
<dbReference type="InterPro" id="IPR010987">
    <property type="entry name" value="Glutathione-S-Trfase_C-like"/>
</dbReference>
<dbReference type="Proteomes" id="UP001178507">
    <property type="component" value="Unassembled WGS sequence"/>
</dbReference>
<dbReference type="InterPro" id="IPR050213">
    <property type="entry name" value="GST_superfamily"/>
</dbReference>
<dbReference type="InterPro" id="IPR036249">
    <property type="entry name" value="Thioredoxin-like_sf"/>
</dbReference>
<dbReference type="InterPro" id="IPR040079">
    <property type="entry name" value="Glutathione_S-Trfase"/>
</dbReference>
<dbReference type="Gene3D" id="1.20.1050.10">
    <property type="match status" value="1"/>
</dbReference>
<dbReference type="Pfam" id="PF14497">
    <property type="entry name" value="GST_C_3"/>
    <property type="match status" value="1"/>
</dbReference>
<dbReference type="EMBL" id="CAUJNA010003213">
    <property type="protein sequence ID" value="CAJ1395887.1"/>
    <property type="molecule type" value="Genomic_DNA"/>
</dbReference>
<dbReference type="PROSITE" id="PS50404">
    <property type="entry name" value="GST_NTER"/>
    <property type="match status" value="1"/>
</dbReference>
<dbReference type="SUPFAM" id="SSF52833">
    <property type="entry name" value="Thioredoxin-like"/>
    <property type="match status" value="1"/>
</dbReference>
<feature type="domain" description="GST C-terminal" evidence="2">
    <location>
        <begin position="94"/>
        <end position="227"/>
    </location>
</feature>